<sequence>MTVHYGADKKELIICLDSQNELDSNLLASIREHIGKSISLYHKALTNGVEKECAAMLLPSFASCARRIKDC</sequence>
<gene>
    <name evidence="1" type="ORF">METZ01_LOCUS329439</name>
</gene>
<dbReference type="Gene3D" id="1.20.5.3070">
    <property type="match status" value="1"/>
</dbReference>
<dbReference type="AlphaFoldDB" id="A0A382PV98"/>
<accession>A0A382PV98</accession>
<proteinExistence type="predicted"/>
<evidence type="ECO:0000313" key="1">
    <source>
        <dbReference type="EMBL" id="SVC76585.1"/>
    </source>
</evidence>
<protein>
    <submittedName>
        <fullName evidence="1">Uncharacterized protein</fullName>
    </submittedName>
</protein>
<name>A0A382PV98_9ZZZZ</name>
<reference evidence="1" key="1">
    <citation type="submission" date="2018-05" db="EMBL/GenBank/DDBJ databases">
        <authorList>
            <person name="Lanie J.A."/>
            <person name="Ng W.-L."/>
            <person name="Kazmierczak K.M."/>
            <person name="Andrzejewski T.M."/>
            <person name="Davidsen T.M."/>
            <person name="Wayne K.J."/>
            <person name="Tettelin H."/>
            <person name="Glass J.I."/>
            <person name="Rusch D."/>
            <person name="Podicherti R."/>
            <person name="Tsui H.-C.T."/>
            <person name="Winkler M.E."/>
        </authorList>
    </citation>
    <scope>NUCLEOTIDE SEQUENCE</scope>
</reference>
<organism evidence="1">
    <name type="scientific">marine metagenome</name>
    <dbReference type="NCBI Taxonomy" id="408172"/>
    <lineage>
        <taxon>unclassified sequences</taxon>
        <taxon>metagenomes</taxon>
        <taxon>ecological metagenomes</taxon>
    </lineage>
</organism>
<dbReference type="EMBL" id="UINC01109637">
    <property type="protein sequence ID" value="SVC76585.1"/>
    <property type="molecule type" value="Genomic_DNA"/>
</dbReference>